<gene>
    <name evidence="6" type="ORF">WICPIJ_000340</name>
</gene>
<feature type="compositionally biased region" description="Polar residues" evidence="4">
    <location>
        <begin position="111"/>
        <end position="122"/>
    </location>
</feature>
<feature type="region of interest" description="Disordered" evidence="4">
    <location>
        <begin position="1234"/>
        <end position="1253"/>
    </location>
</feature>
<feature type="compositionally biased region" description="Polar residues" evidence="4">
    <location>
        <begin position="53"/>
        <end position="67"/>
    </location>
</feature>
<dbReference type="GO" id="GO:0008270">
    <property type="term" value="F:zinc ion binding"/>
    <property type="evidence" value="ECO:0007669"/>
    <property type="project" value="UniProtKB-KW"/>
</dbReference>
<evidence type="ECO:0000256" key="2">
    <source>
        <dbReference type="ARBA" id="ARBA00022771"/>
    </source>
</evidence>
<proteinExistence type="predicted"/>
<keyword evidence="2" id="KW-0863">Zinc-finger</keyword>
<feature type="compositionally biased region" description="Low complexity" evidence="4">
    <location>
        <begin position="33"/>
        <end position="52"/>
    </location>
</feature>
<evidence type="ECO:0000259" key="5">
    <source>
        <dbReference type="PROSITE" id="PS51038"/>
    </source>
</evidence>
<organism evidence="6 7">
    <name type="scientific">Wickerhamomyces pijperi</name>
    <name type="common">Yeast</name>
    <name type="synonym">Pichia pijperi</name>
    <dbReference type="NCBI Taxonomy" id="599730"/>
    <lineage>
        <taxon>Eukaryota</taxon>
        <taxon>Fungi</taxon>
        <taxon>Dikarya</taxon>
        <taxon>Ascomycota</taxon>
        <taxon>Saccharomycotina</taxon>
        <taxon>Saccharomycetes</taxon>
        <taxon>Phaffomycetales</taxon>
        <taxon>Wickerhamomycetaceae</taxon>
        <taxon>Wickerhamomyces</taxon>
    </lineage>
</organism>
<dbReference type="PANTHER" id="PTHR47672">
    <property type="entry name" value="E3 UBIQUITIN-PROTEIN LIGASE SNT2"/>
    <property type="match status" value="1"/>
</dbReference>
<reference evidence="6" key="1">
    <citation type="journal article" date="2021" name="Open Biol.">
        <title>Shared evolutionary footprints suggest mitochondrial oxidative damage underlies multiple complex I losses in fungi.</title>
        <authorList>
            <person name="Schikora-Tamarit M.A."/>
            <person name="Marcet-Houben M."/>
            <person name="Nosek J."/>
            <person name="Gabaldon T."/>
        </authorList>
    </citation>
    <scope>NUCLEOTIDE SEQUENCE</scope>
    <source>
        <strain evidence="6">CBS2887</strain>
    </source>
</reference>
<dbReference type="PROSITE" id="PS51038">
    <property type="entry name" value="BAH"/>
    <property type="match status" value="1"/>
</dbReference>
<evidence type="ECO:0000313" key="6">
    <source>
        <dbReference type="EMBL" id="KAH3688649.1"/>
    </source>
</evidence>
<evidence type="ECO:0000256" key="3">
    <source>
        <dbReference type="ARBA" id="ARBA00022833"/>
    </source>
</evidence>
<dbReference type="EMBL" id="JAEUBG010000218">
    <property type="protein sequence ID" value="KAH3688649.1"/>
    <property type="molecule type" value="Genomic_DNA"/>
</dbReference>
<dbReference type="SUPFAM" id="SSF57903">
    <property type="entry name" value="FYVE/PHD zinc finger"/>
    <property type="match status" value="1"/>
</dbReference>
<keyword evidence="3" id="KW-0862">Zinc</keyword>
<evidence type="ECO:0000256" key="4">
    <source>
        <dbReference type="SAM" id="MobiDB-lite"/>
    </source>
</evidence>
<dbReference type="InterPro" id="IPR029617">
    <property type="entry name" value="Snt2"/>
</dbReference>
<dbReference type="InterPro" id="IPR001025">
    <property type="entry name" value="BAH_dom"/>
</dbReference>
<name>A0A9P8QGY6_WICPI</name>
<accession>A0A9P8QGY6</accession>
<feature type="domain" description="BAH" evidence="5">
    <location>
        <begin position="193"/>
        <end position="349"/>
    </location>
</feature>
<feature type="compositionally biased region" description="Acidic residues" evidence="4">
    <location>
        <begin position="939"/>
        <end position="952"/>
    </location>
</feature>
<dbReference type="Gene3D" id="2.30.30.490">
    <property type="match status" value="1"/>
</dbReference>
<sequence length="1673" mass="188146">MPSPPPSVVLSNGATSHAQRPSSMSTISTTNATGSSTDSTPSSGSSSEPGSSARLTTANIINSSNGRRSLRKRDPNTNYSEPGGSIPYREISESSESGSSTGNSHVKKSTPKQASPSPSNPALSVSMVTLAQTLGAYDEGSARNRSLNIDPTPVLSTLLPSIETKTATFPETINLSGAQIINGLKLVLADGTVKIQKGDDISLVCEPPCEPYYIGKVMGFQLKDTMAKEVNPDSLNLTKEERKVQSQLVQPRTHSYQSESGDLIEDANNFQIRMNWYYRPRDISVQSSDSRRLYASLNADLCPLDSYRGHVTVEHKSRIANLGEYKRQEGTYWFDKMYDRYLAKFYDVVPTDKIIGNLPQSYLKALNKRYAFVFYESGKAGELFDVVERSNCLECSQWCPVQESIRCDKCRSVRHGLCLDEKSGSKNLRGISWVCPDCVDNKGTAKIDKFETLNLVGKRFLQKDQSLSFRQRRDQEEWTYRYIGLHTTLDNCLQLNSSVYPRMASRIAAKHQYTGMQPWFDHHVEYYDLEALRPDIREKVKKDKADTLAALIKRRKKPMKKLIPDDGFYLQQKSNKPLPIPQHYYNQQLSQLPPWLQERPHGYIERGGDDTVEQLWGPTTKLTPSEIDQYVDDQKDIADKLQIKVYSPNFMDAVLANLYRSSFNREISRNLNLRITRQSLKEPTFTPMEVRKFEESVKIHGNQLHDVSKDLATQPPGMVVRYYYMWKKTPSGRAIWGSYPGRKRKKEYNLSQANANVINISPTKGKPNSNPLELDEEASLTTSDQIINTSSSTLHCRYCLTETSSKWFIVPEELHTSNSASCIRCARLWRRYAVQWVNAARVFKDLGALPSSINGSNFGAKVDLENVLHSVSSAQWRGKSIEWELVRDAVGVAMLKSGLGDGVSTAGSAISEDFRLKRRNDWDDSVSKRQKVEIIDEDEMDVESSDFEESESESGNQVVQGATDVEIRSFAGIESTQSDPQAKDILLDSPERSQLQGVIHQIKSENSALMPSPSEVQQIVEDLPVLTIVESDIKDPLSASAVSSSAIVSQTQALSPRLPLSAVQLSTSSLIQPPMSITRHPLTHTLLQPLDTPLNLNNFKQAKRQSPIMSTRSEKNVLEKDIASYELFNAKSYHSINYDNGHGVCFVNKVSDDFVPLCLKEERKTAEVTPEVKDTVSVVADVPRDAAVADAPSDAAIVDVPSVVGVSAEPITKEKPVGVVAVAETVVSSSGVQKPLFAPSSEESSTPDTDHHSLADTDVRKEQAVEPPSEPSSELPSEPTGSDIIKISTRIQAEEAPVKVQEAHHQEIQEQATSVRYKYTAEEKKNLLAKTDCQLCLQNLSICRPYQRDGRHQSMNKNCKHCALKFHEECYFLELSDYDGENLIPEKWRCDTCQNELNPVVSRDYRCYICDRASDESLMLLKPNVHGDWYHYQCLFGVTLEIWKKYDRKVTYQELKGKMWLTENGKRQEIKFEIPSIDTTILLKNQYSESLRGDWTLDSLVLWPYPSVKKPVNINDLVSAIHPMRNTESTPIAEYLDLHKKAFPSFWSIITEQPSQTAEVSNCYQCCKDLGPTNLGNEDVRAKFLCPDCLAELTTIRTDKSHASSFLDPSQIPDDIPIKPHHSYRPIKEQSIEKLMLEIDKINKSAQAGVHEERLYSQKAFERRLQILKWTMK</sequence>
<dbReference type="PANTHER" id="PTHR47672:SF1">
    <property type="entry name" value="E3 UBIQUITIN-PROTEIN LIGASE SNT2"/>
    <property type="match status" value="1"/>
</dbReference>
<dbReference type="SMART" id="SM00249">
    <property type="entry name" value="PHD"/>
    <property type="match status" value="2"/>
</dbReference>
<dbReference type="OrthoDB" id="336088at2759"/>
<dbReference type="InterPro" id="IPR043151">
    <property type="entry name" value="BAH_sf"/>
</dbReference>
<dbReference type="GO" id="GO:0005694">
    <property type="term" value="C:chromosome"/>
    <property type="evidence" value="ECO:0007669"/>
    <property type="project" value="UniProtKB-ARBA"/>
</dbReference>
<dbReference type="InterPro" id="IPR001965">
    <property type="entry name" value="Znf_PHD"/>
</dbReference>
<feature type="compositionally biased region" description="Polar residues" evidence="4">
    <location>
        <begin position="9"/>
        <end position="32"/>
    </location>
</feature>
<feature type="compositionally biased region" description="Low complexity" evidence="4">
    <location>
        <begin position="94"/>
        <end position="104"/>
    </location>
</feature>
<feature type="region of interest" description="Disordered" evidence="4">
    <location>
        <begin position="1260"/>
        <end position="1281"/>
    </location>
</feature>
<dbReference type="Proteomes" id="UP000774326">
    <property type="component" value="Unassembled WGS sequence"/>
</dbReference>
<protein>
    <recommendedName>
        <fullName evidence="5">BAH domain-containing protein</fullName>
    </recommendedName>
</protein>
<dbReference type="Pfam" id="PF01426">
    <property type="entry name" value="BAH"/>
    <property type="match status" value="1"/>
</dbReference>
<comment type="caution">
    <text evidence="6">The sequence shown here is derived from an EMBL/GenBank/DDBJ whole genome shotgun (WGS) entry which is preliminary data.</text>
</comment>
<dbReference type="GO" id="GO:0048189">
    <property type="term" value="C:Lid2 complex"/>
    <property type="evidence" value="ECO:0007669"/>
    <property type="project" value="TreeGrafter"/>
</dbReference>
<dbReference type="GO" id="GO:0004842">
    <property type="term" value="F:ubiquitin-protein transferase activity"/>
    <property type="evidence" value="ECO:0007669"/>
    <property type="project" value="TreeGrafter"/>
</dbReference>
<dbReference type="GO" id="GO:0003682">
    <property type="term" value="F:chromatin binding"/>
    <property type="evidence" value="ECO:0007669"/>
    <property type="project" value="InterPro"/>
</dbReference>
<evidence type="ECO:0000256" key="1">
    <source>
        <dbReference type="ARBA" id="ARBA00022723"/>
    </source>
</evidence>
<feature type="region of interest" description="Disordered" evidence="4">
    <location>
        <begin position="1"/>
        <end position="122"/>
    </location>
</feature>
<evidence type="ECO:0000313" key="7">
    <source>
        <dbReference type="Proteomes" id="UP000774326"/>
    </source>
</evidence>
<dbReference type="SUPFAM" id="SSF46689">
    <property type="entry name" value="Homeodomain-like"/>
    <property type="match status" value="1"/>
</dbReference>
<dbReference type="GO" id="GO:0036205">
    <property type="term" value="P:histone catabolic process"/>
    <property type="evidence" value="ECO:0007669"/>
    <property type="project" value="TreeGrafter"/>
</dbReference>
<keyword evidence="7" id="KW-1185">Reference proteome</keyword>
<dbReference type="Gene3D" id="1.10.10.60">
    <property type="entry name" value="Homeodomain-like"/>
    <property type="match status" value="1"/>
</dbReference>
<dbReference type="InterPro" id="IPR011011">
    <property type="entry name" value="Znf_FYVE_PHD"/>
</dbReference>
<dbReference type="SMART" id="SM00717">
    <property type="entry name" value="SANT"/>
    <property type="match status" value="1"/>
</dbReference>
<keyword evidence="1" id="KW-0479">Metal-binding</keyword>
<dbReference type="InterPro" id="IPR001005">
    <property type="entry name" value="SANT/Myb"/>
</dbReference>
<feature type="region of interest" description="Disordered" evidence="4">
    <location>
        <begin position="939"/>
        <end position="959"/>
    </location>
</feature>
<dbReference type="InterPro" id="IPR009057">
    <property type="entry name" value="Homeodomain-like_sf"/>
</dbReference>
<reference evidence="6" key="2">
    <citation type="submission" date="2021-01" db="EMBL/GenBank/DDBJ databases">
        <authorList>
            <person name="Schikora-Tamarit M.A."/>
        </authorList>
    </citation>
    <scope>NUCLEOTIDE SEQUENCE</scope>
    <source>
        <strain evidence="6">CBS2887</strain>
    </source>
</reference>
<dbReference type="SMART" id="SM00439">
    <property type="entry name" value="BAH"/>
    <property type="match status" value="1"/>
</dbReference>